<dbReference type="KEGG" id="cmah:C1I91_06050"/>
<dbReference type="Gene3D" id="2.40.10.270">
    <property type="entry name" value="Bacteriophage SPP1 head-tail adaptor protein"/>
    <property type="match status" value="1"/>
</dbReference>
<dbReference type="AlphaFoldDB" id="A0A3R5X0G8"/>
<keyword evidence="2" id="KW-1185">Reference proteome</keyword>
<reference evidence="1 2" key="1">
    <citation type="submission" date="2018-01" db="EMBL/GenBank/DDBJ databases">
        <title>Genome Sequencing and Assembly of Anaerobacter polyendosporus strain CT4.</title>
        <authorList>
            <person name="Tachaapaikoon C."/>
            <person name="Sutheeworapong S."/>
            <person name="Jenjaroenpun P."/>
            <person name="Wongsurawat T."/>
            <person name="Nookeaw I."/>
            <person name="Cheawchanlertfa P."/>
            <person name="Kosugi A."/>
            <person name="Cheevadhanarak S."/>
            <person name="Ratanakhanokchai K."/>
        </authorList>
    </citation>
    <scope>NUCLEOTIDE SEQUENCE [LARGE SCALE GENOMIC DNA]</scope>
    <source>
        <strain evidence="1 2">CT4</strain>
    </source>
</reference>
<dbReference type="OrthoDB" id="9892271at2"/>
<proteinExistence type="predicted"/>
<evidence type="ECO:0000313" key="1">
    <source>
        <dbReference type="EMBL" id="QAA31242.1"/>
    </source>
</evidence>
<evidence type="ECO:0000313" key="2">
    <source>
        <dbReference type="Proteomes" id="UP000286268"/>
    </source>
</evidence>
<dbReference type="RefSeq" id="WP_128212024.1">
    <property type="nucleotide sequence ID" value="NZ_CP025746.1"/>
</dbReference>
<gene>
    <name evidence="1" type="ORF">C1I91_06050</name>
</gene>
<name>A0A3R5X0G8_9CLOT</name>
<protein>
    <submittedName>
        <fullName evidence="1">Uncharacterized protein</fullName>
    </submittedName>
</protein>
<accession>A0A3R5X0G8</accession>
<dbReference type="Proteomes" id="UP000286268">
    <property type="component" value="Chromosome"/>
</dbReference>
<dbReference type="InterPro" id="IPR038666">
    <property type="entry name" value="SSP1_head-tail_sf"/>
</dbReference>
<organism evidence="1 2">
    <name type="scientific">Clostridium manihotivorum</name>
    <dbReference type="NCBI Taxonomy" id="2320868"/>
    <lineage>
        <taxon>Bacteria</taxon>
        <taxon>Bacillati</taxon>
        <taxon>Bacillota</taxon>
        <taxon>Clostridia</taxon>
        <taxon>Eubacteriales</taxon>
        <taxon>Clostridiaceae</taxon>
        <taxon>Clostridium</taxon>
    </lineage>
</organism>
<dbReference type="EMBL" id="CP025746">
    <property type="protein sequence ID" value="QAA31242.1"/>
    <property type="molecule type" value="Genomic_DNA"/>
</dbReference>
<sequence>MILRDKIDILKPVQTKDESIGRVITTYPIDRSIRADFQPLTYNIQRKPYGITDKTSHLIFCKDFGITAANRIGFEGKQYSIDSILYYKSHIEIYVQVVI</sequence>